<name>A0ABZ2RQ02_ECTME</name>
<evidence type="ECO:0000256" key="3">
    <source>
        <dbReference type="ARBA" id="ARBA00022839"/>
    </source>
</evidence>
<feature type="domain" description="Exonuclease" evidence="4">
    <location>
        <begin position="6"/>
        <end position="204"/>
    </location>
</feature>
<reference evidence="5 6" key="1">
    <citation type="submission" date="2024-03" db="EMBL/GenBank/DDBJ databases">
        <title>Complete genome of BD2.</title>
        <authorList>
            <person name="Cao G."/>
        </authorList>
    </citation>
    <scope>NUCLEOTIDE SEQUENCE [LARGE SCALE GENOMIC DNA]</scope>
    <source>
        <strain evidence="5 6">BD2</strain>
    </source>
</reference>
<evidence type="ECO:0000313" key="5">
    <source>
        <dbReference type="EMBL" id="WXL27725.1"/>
    </source>
</evidence>
<proteinExistence type="predicted"/>
<gene>
    <name evidence="5" type="ORF">WG219_09860</name>
</gene>
<keyword evidence="2" id="KW-0378">Hydrolase</keyword>
<organism evidence="5 6">
    <name type="scientific">Ectopseudomonas mendocina</name>
    <name type="common">Pseudomonas mendocina</name>
    <dbReference type="NCBI Taxonomy" id="300"/>
    <lineage>
        <taxon>Bacteria</taxon>
        <taxon>Pseudomonadati</taxon>
        <taxon>Pseudomonadota</taxon>
        <taxon>Gammaproteobacteria</taxon>
        <taxon>Pseudomonadales</taxon>
        <taxon>Pseudomonadaceae</taxon>
        <taxon>Ectopseudomonas</taxon>
    </lineage>
</organism>
<evidence type="ECO:0000256" key="2">
    <source>
        <dbReference type="ARBA" id="ARBA00022801"/>
    </source>
</evidence>
<evidence type="ECO:0000313" key="6">
    <source>
        <dbReference type="Proteomes" id="UP001476583"/>
    </source>
</evidence>
<dbReference type="Pfam" id="PF00929">
    <property type="entry name" value="RNase_T"/>
    <property type="match status" value="1"/>
</dbReference>
<dbReference type="PANTHER" id="PTHR30231">
    <property type="entry name" value="DNA POLYMERASE III SUBUNIT EPSILON"/>
    <property type="match status" value="1"/>
</dbReference>
<dbReference type="Gene3D" id="3.30.420.10">
    <property type="entry name" value="Ribonuclease H-like superfamily/Ribonuclease H"/>
    <property type="match status" value="1"/>
</dbReference>
<evidence type="ECO:0000256" key="1">
    <source>
        <dbReference type="ARBA" id="ARBA00022722"/>
    </source>
</evidence>
<protein>
    <submittedName>
        <fullName evidence="5">3'-5' exonuclease</fullName>
    </submittedName>
</protein>
<sequence>MSPTDNLNIFDTETTGFPLWKEPSEDPRQPHLVDIAALLYSPSGELIDSFETIIRPDGWVIPDEVAAIHGITTEIAMDLGIPEADAVEGFLAIHERAGLRVAHNCSFDDRILRIALMRYRGEEAANAFRTGPSYCTAINAKPICQLPPTEAMLRSRFRNQFKTPTLAEAHQHLLGEELVGAHRARTDTEGCARVYFALQHRLAAA</sequence>
<dbReference type="PANTHER" id="PTHR30231:SF4">
    <property type="entry name" value="PROTEIN NEN2"/>
    <property type="match status" value="1"/>
</dbReference>
<dbReference type="InterPro" id="IPR012337">
    <property type="entry name" value="RNaseH-like_sf"/>
</dbReference>
<dbReference type="Proteomes" id="UP001476583">
    <property type="component" value="Chromosome"/>
</dbReference>
<dbReference type="CDD" id="cd06127">
    <property type="entry name" value="DEDDh"/>
    <property type="match status" value="1"/>
</dbReference>
<dbReference type="GO" id="GO:0004527">
    <property type="term" value="F:exonuclease activity"/>
    <property type="evidence" value="ECO:0007669"/>
    <property type="project" value="UniProtKB-KW"/>
</dbReference>
<dbReference type="SMART" id="SM00479">
    <property type="entry name" value="EXOIII"/>
    <property type="match status" value="1"/>
</dbReference>
<dbReference type="InterPro" id="IPR036397">
    <property type="entry name" value="RNaseH_sf"/>
</dbReference>
<evidence type="ECO:0000259" key="4">
    <source>
        <dbReference type="SMART" id="SM00479"/>
    </source>
</evidence>
<keyword evidence="6" id="KW-1185">Reference proteome</keyword>
<dbReference type="EMBL" id="CP148074">
    <property type="protein sequence ID" value="WXL27725.1"/>
    <property type="molecule type" value="Genomic_DNA"/>
</dbReference>
<accession>A0ABZ2RQ02</accession>
<keyword evidence="3 5" id="KW-0269">Exonuclease</keyword>
<dbReference type="SUPFAM" id="SSF53098">
    <property type="entry name" value="Ribonuclease H-like"/>
    <property type="match status" value="1"/>
</dbReference>
<keyword evidence="1" id="KW-0540">Nuclease</keyword>
<dbReference type="InterPro" id="IPR013520">
    <property type="entry name" value="Ribonucl_H"/>
</dbReference>